<dbReference type="Gene3D" id="2.30.30.1210">
    <property type="entry name" value="Domain of unknown function DUF1541"/>
    <property type="match status" value="1"/>
</dbReference>
<reference evidence="4" key="1">
    <citation type="journal article" date="2019" name="Int. J. Syst. Evol. Microbiol.">
        <title>The Global Catalogue of Microorganisms (GCM) 10K type strain sequencing project: providing services to taxonomists for standard genome sequencing and annotation.</title>
        <authorList>
            <consortium name="The Broad Institute Genomics Platform"/>
            <consortium name="The Broad Institute Genome Sequencing Center for Infectious Disease"/>
            <person name="Wu L."/>
            <person name="Ma J."/>
        </authorList>
    </citation>
    <scope>NUCLEOTIDE SEQUENCE [LARGE SCALE GENOMIC DNA]</scope>
    <source>
        <strain evidence="4">CGMCC 1.12151</strain>
    </source>
</reference>
<dbReference type="Pfam" id="PF07563">
    <property type="entry name" value="DUF1541"/>
    <property type="match status" value="2"/>
</dbReference>
<accession>A0ABV9MH05</accession>
<keyword evidence="4" id="KW-1185">Reference proteome</keyword>
<dbReference type="RefSeq" id="WP_377279844.1">
    <property type="nucleotide sequence ID" value="NZ_JBHSGL010000015.1"/>
</dbReference>
<sequence length="198" mass="21356">MIRKRVLFVSIVLAIVFSLGACFDGIGEDTTQPEYSALPDENAQTEQADMVGDHQEMNHSSGEVPDDLEEAANPAYPVDSTATIQADHMPGMDGATATIGGAYETTAYSVSYTPVNGGEAVENHRWIIHEELQDAQAYPYAEGAAVNLDAEHMPGMKGASAAVDSVQQTTVYMVDFLDTETGEEITNHQWVTENELSP</sequence>
<feature type="domain" description="DUF1541" evidence="2">
    <location>
        <begin position="80"/>
        <end position="129"/>
    </location>
</feature>
<evidence type="ECO:0000313" key="4">
    <source>
        <dbReference type="Proteomes" id="UP001595932"/>
    </source>
</evidence>
<evidence type="ECO:0000256" key="1">
    <source>
        <dbReference type="SAM" id="SignalP"/>
    </source>
</evidence>
<feature type="chain" id="PRO_5045062745" evidence="1">
    <location>
        <begin position="22"/>
        <end position="198"/>
    </location>
</feature>
<protein>
    <submittedName>
        <fullName evidence="3">YdhK family protein</fullName>
    </submittedName>
</protein>
<dbReference type="EMBL" id="JBHSGL010000015">
    <property type="protein sequence ID" value="MFC4714113.1"/>
    <property type="molecule type" value="Genomic_DNA"/>
</dbReference>
<organism evidence="3 4">
    <name type="scientific">Planococcus dechangensis</name>
    <dbReference type="NCBI Taxonomy" id="1176255"/>
    <lineage>
        <taxon>Bacteria</taxon>
        <taxon>Bacillati</taxon>
        <taxon>Bacillota</taxon>
        <taxon>Bacilli</taxon>
        <taxon>Bacillales</taxon>
        <taxon>Caryophanaceae</taxon>
        <taxon>Planococcus</taxon>
    </lineage>
</organism>
<gene>
    <name evidence="3" type="ORF">ACFO5U_14790</name>
</gene>
<evidence type="ECO:0000313" key="3">
    <source>
        <dbReference type="EMBL" id="MFC4714113.1"/>
    </source>
</evidence>
<feature type="domain" description="DUF1541" evidence="2">
    <location>
        <begin position="143"/>
        <end position="193"/>
    </location>
</feature>
<keyword evidence="1" id="KW-0732">Signal</keyword>
<dbReference type="InterPro" id="IPR011438">
    <property type="entry name" value="DUF1541"/>
</dbReference>
<name>A0ABV9MH05_9BACL</name>
<comment type="caution">
    <text evidence="3">The sequence shown here is derived from an EMBL/GenBank/DDBJ whole genome shotgun (WGS) entry which is preliminary data.</text>
</comment>
<proteinExistence type="predicted"/>
<evidence type="ECO:0000259" key="2">
    <source>
        <dbReference type="Pfam" id="PF07563"/>
    </source>
</evidence>
<dbReference type="PROSITE" id="PS51257">
    <property type="entry name" value="PROKAR_LIPOPROTEIN"/>
    <property type="match status" value="1"/>
</dbReference>
<dbReference type="Proteomes" id="UP001595932">
    <property type="component" value="Unassembled WGS sequence"/>
</dbReference>
<feature type="signal peptide" evidence="1">
    <location>
        <begin position="1"/>
        <end position="21"/>
    </location>
</feature>